<proteinExistence type="predicted"/>
<dbReference type="AlphaFoldDB" id="A0A2G2W4N5"/>
<gene>
    <name evidence="1" type="ORF">CQW23_19028</name>
</gene>
<name>A0A2G2W4N5_CAPBA</name>
<dbReference type="Proteomes" id="UP000224567">
    <property type="component" value="Unassembled WGS sequence"/>
</dbReference>
<evidence type="ECO:0000313" key="2">
    <source>
        <dbReference type="Proteomes" id="UP000224567"/>
    </source>
</evidence>
<accession>A0A2G2W4N5</accession>
<dbReference type="EMBL" id="MLFT02000008">
    <property type="protein sequence ID" value="PHT40174.1"/>
    <property type="molecule type" value="Genomic_DNA"/>
</dbReference>
<reference evidence="2" key="2">
    <citation type="journal article" date="2017" name="J. Anim. Genet.">
        <title>Multiple reference genome sequences of hot pepper reveal the massive evolution of plant disease resistance genes by retroduplication.</title>
        <authorList>
            <person name="Kim S."/>
            <person name="Park J."/>
            <person name="Yeom S.-I."/>
            <person name="Kim Y.-M."/>
            <person name="Seo E."/>
            <person name="Kim K.-T."/>
            <person name="Kim M.-S."/>
            <person name="Lee J.M."/>
            <person name="Cheong K."/>
            <person name="Shin H.-S."/>
            <person name="Kim S.-B."/>
            <person name="Han K."/>
            <person name="Lee J."/>
            <person name="Park M."/>
            <person name="Lee H.-A."/>
            <person name="Lee H.-Y."/>
            <person name="Lee Y."/>
            <person name="Oh S."/>
            <person name="Lee J.H."/>
            <person name="Choi E."/>
            <person name="Choi E."/>
            <person name="Lee S.E."/>
            <person name="Jeon J."/>
            <person name="Kim H."/>
            <person name="Choi G."/>
            <person name="Song H."/>
            <person name="Lee J."/>
            <person name="Lee S.-C."/>
            <person name="Kwon J.-K."/>
            <person name="Lee H.-Y."/>
            <person name="Koo N."/>
            <person name="Hong Y."/>
            <person name="Kim R.W."/>
            <person name="Kang W.-H."/>
            <person name="Huh J.H."/>
            <person name="Kang B.-C."/>
            <person name="Yang T.-J."/>
            <person name="Lee Y.-H."/>
            <person name="Bennetzen J.L."/>
            <person name="Choi D."/>
        </authorList>
    </citation>
    <scope>NUCLEOTIDE SEQUENCE [LARGE SCALE GENOMIC DNA]</scope>
    <source>
        <strain evidence="2">cv. PBC81</strain>
    </source>
</reference>
<protein>
    <submittedName>
        <fullName evidence="1">Uncharacterized protein</fullName>
    </submittedName>
</protein>
<organism evidence="1 2">
    <name type="scientific">Capsicum baccatum</name>
    <name type="common">Peruvian pepper</name>
    <dbReference type="NCBI Taxonomy" id="33114"/>
    <lineage>
        <taxon>Eukaryota</taxon>
        <taxon>Viridiplantae</taxon>
        <taxon>Streptophyta</taxon>
        <taxon>Embryophyta</taxon>
        <taxon>Tracheophyta</taxon>
        <taxon>Spermatophyta</taxon>
        <taxon>Magnoliopsida</taxon>
        <taxon>eudicotyledons</taxon>
        <taxon>Gunneridae</taxon>
        <taxon>Pentapetalae</taxon>
        <taxon>asterids</taxon>
        <taxon>lamiids</taxon>
        <taxon>Solanales</taxon>
        <taxon>Solanaceae</taxon>
        <taxon>Solanoideae</taxon>
        <taxon>Capsiceae</taxon>
        <taxon>Capsicum</taxon>
    </lineage>
</organism>
<evidence type="ECO:0000313" key="1">
    <source>
        <dbReference type="EMBL" id="PHT40174.1"/>
    </source>
</evidence>
<reference evidence="1 2" key="1">
    <citation type="journal article" date="2017" name="Genome Biol.">
        <title>New reference genome sequences of hot pepper reveal the massive evolution of plant disease-resistance genes by retroduplication.</title>
        <authorList>
            <person name="Kim S."/>
            <person name="Park J."/>
            <person name="Yeom S.I."/>
            <person name="Kim Y.M."/>
            <person name="Seo E."/>
            <person name="Kim K.T."/>
            <person name="Kim M.S."/>
            <person name="Lee J.M."/>
            <person name="Cheong K."/>
            <person name="Shin H.S."/>
            <person name="Kim S.B."/>
            <person name="Han K."/>
            <person name="Lee J."/>
            <person name="Park M."/>
            <person name="Lee H.A."/>
            <person name="Lee H.Y."/>
            <person name="Lee Y."/>
            <person name="Oh S."/>
            <person name="Lee J.H."/>
            <person name="Choi E."/>
            <person name="Choi E."/>
            <person name="Lee S.E."/>
            <person name="Jeon J."/>
            <person name="Kim H."/>
            <person name="Choi G."/>
            <person name="Song H."/>
            <person name="Lee J."/>
            <person name="Lee S.C."/>
            <person name="Kwon J.K."/>
            <person name="Lee H.Y."/>
            <person name="Koo N."/>
            <person name="Hong Y."/>
            <person name="Kim R.W."/>
            <person name="Kang W.H."/>
            <person name="Huh J.H."/>
            <person name="Kang B.C."/>
            <person name="Yang T.J."/>
            <person name="Lee Y.H."/>
            <person name="Bennetzen J.L."/>
            <person name="Choi D."/>
        </authorList>
    </citation>
    <scope>NUCLEOTIDE SEQUENCE [LARGE SCALE GENOMIC DNA]</scope>
    <source>
        <strain evidence="2">cv. PBC81</strain>
    </source>
</reference>
<dbReference type="OrthoDB" id="1243548at2759"/>
<keyword evidence="2" id="KW-1185">Reference proteome</keyword>
<comment type="caution">
    <text evidence="1">The sequence shown here is derived from an EMBL/GenBank/DDBJ whole genome shotgun (WGS) entry which is preliminary data.</text>
</comment>
<sequence length="133" mass="14722">MNLNKVLRNFLNRPIYVVNQTGQLGVLMWIVNVKNGLRPEDVKTDLYSKGFMENYYVWTSHGEIEGTVDNSPNHNFVVGESSRDPRLHEMVPPLSIFNQPGTALGLALLVGFASTAGFFFDGAVAGIEADESF</sequence>